<evidence type="ECO:0000313" key="2">
    <source>
        <dbReference type="EMBL" id="RLK50100.1"/>
    </source>
</evidence>
<dbReference type="InterPro" id="IPR036390">
    <property type="entry name" value="WH_DNA-bd_sf"/>
</dbReference>
<reference evidence="2 3" key="1">
    <citation type="submission" date="2018-10" db="EMBL/GenBank/DDBJ databases">
        <title>Comparative analysis of microorganisms from saline springs in Andes Mountain Range, Colombia.</title>
        <authorList>
            <person name="Rubin E."/>
        </authorList>
    </citation>
    <scope>NUCLEOTIDE SEQUENCE [LARGE SCALE GENOMIC DNA]</scope>
    <source>
        <strain evidence="2 3">USBA GBX 843</strain>
    </source>
</reference>
<organism evidence="2 3">
    <name type="scientific">Stenotrophomonas rhizophila</name>
    <dbReference type="NCBI Taxonomy" id="216778"/>
    <lineage>
        <taxon>Bacteria</taxon>
        <taxon>Pseudomonadati</taxon>
        <taxon>Pseudomonadota</taxon>
        <taxon>Gammaproteobacteria</taxon>
        <taxon>Lysobacterales</taxon>
        <taxon>Lysobacteraceae</taxon>
        <taxon>Stenotrophomonas</taxon>
    </lineage>
</organism>
<dbReference type="EMBL" id="RCDC01000007">
    <property type="protein sequence ID" value="RLK50100.1"/>
    <property type="molecule type" value="Genomic_DNA"/>
</dbReference>
<dbReference type="Proteomes" id="UP000274786">
    <property type="component" value="Unassembled WGS sequence"/>
</dbReference>
<accession>A0A498CAV0</accession>
<protein>
    <submittedName>
        <fullName evidence="2">Helix-turn-helix protein</fullName>
    </submittedName>
</protein>
<dbReference type="CDD" id="cd00090">
    <property type="entry name" value="HTH_ARSR"/>
    <property type="match status" value="1"/>
</dbReference>
<dbReference type="Gene3D" id="1.10.10.10">
    <property type="entry name" value="Winged helix-like DNA-binding domain superfamily/Winged helix DNA-binding domain"/>
    <property type="match status" value="1"/>
</dbReference>
<feature type="domain" description="HTH arsR-type" evidence="1">
    <location>
        <begin position="20"/>
        <end position="126"/>
    </location>
</feature>
<dbReference type="SUPFAM" id="SSF46785">
    <property type="entry name" value="Winged helix' DNA-binding domain"/>
    <property type="match status" value="1"/>
</dbReference>
<evidence type="ECO:0000259" key="1">
    <source>
        <dbReference type="SMART" id="SM00418"/>
    </source>
</evidence>
<name>A0A498CAV0_9GAMM</name>
<dbReference type="Pfam" id="PF12840">
    <property type="entry name" value="HTH_20"/>
    <property type="match status" value="1"/>
</dbReference>
<comment type="caution">
    <text evidence="2">The sequence shown here is derived from an EMBL/GenBank/DDBJ whole genome shotgun (WGS) entry which is preliminary data.</text>
</comment>
<dbReference type="GO" id="GO:0003700">
    <property type="term" value="F:DNA-binding transcription factor activity"/>
    <property type="evidence" value="ECO:0007669"/>
    <property type="project" value="InterPro"/>
</dbReference>
<dbReference type="InterPro" id="IPR001845">
    <property type="entry name" value="HTH_ArsR_DNA-bd_dom"/>
</dbReference>
<gene>
    <name evidence="2" type="ORF">BCL79_3593</name>
</gene>
<dbReference type="OrthoDB" id="7945987at2"/>
<dbReference type="AlphaFoldDB" id="A0A498CAV0"/>
<dbReference type="InterPro" id="IPR011991">
    <property type="entry name" value="ArsR-like_HTH"/>
</dbReference>
<evidence type="ECO:0000313" key="3">
    <source>
        <dbReference type="Proteomes" id="UP000274786"/>
    </source>
</evidence>
<proteinExistence type="predicted"/>
<sequence length="198" mass="21125">MSQPLASPHAPRALELTPDQLGAMASSPRLAILQRLDIDGHATVRELGERLGRPVTALYHHLERLEEAGLVQVVERRSTGRRPEAVYAVVSRQLSSAAALRTPGGRRNLIKVASSAVGASLRAFSAAATQAAARFDGSQRNCAVRHLSFRADAAQLARINALIGELEQASLQAGDEAEDGQPLLLTVVLASVTDKRKD</sequence>
<dbReference type="InterPro" id="IPR036388">
    <property type="entry name" value="WH-like_DNA-bd_sf"/>
</dbReference>
<dbReference type="SMART" id="SM00418">
    <property type="entry name" value="HTH_ARSR"/>
    <property type="match status" value="1"/>
</dbReference>